<feature type="compositionally biased region" description="Low complexity" evidence="1">
    <location>
        <begin position="557"/>
        <end position="566"/>
    </location>
</feature>
<protein>
    <submittedName>
        <fullName evidence="2">Uncharacterized protein</fullName>
    </submittedName>
</protein>
<proteinExistence type="predicted"/>
<feature type="compositionally biased region" description="Pro residues" evidence="1">
    <location>
        <begin position="303"/>
        <end position="313"/>
    </location>
</feature>
<feature type="compositionally biased region" description="Basic and acidic residues" evidence="1">
    <location>
        <begin position="420"/>
        <end position="430"/>
    </location>
</feature>
<feature type="region of interest" description="Disordered" evidence="1">
    <location>
        <begin position="629"/>
        <end position="673"/>
    </location>
</feature>
<reference evidence="2 3" key="1">
    <citation type="submission" date="2024-05" db="EMBL/GenBank/DDBJ databases">
        <title>A draft genome resource for the thread blight pathogen Marasmius tenuissimus strain MS-2.</title>
        <authorList>
            <person name="Yulfo-Soto G.E."/>
            <person name="Baruah I.K."/>
            <person name="Amoako-Attah I."/>
            <person name="Bukari Y."/>
            <person name="Meinhardt L.W."/>
            <person name="Bailey B.A."/>
            <person name="Cohen S.P."/>
        </authorList>
    </citation>
    <scope>NUCLEOTIDE SEQUENCE [LARGE SCALE GENOMIC DNA]</scope>
    <source>
        <strain evidence="2 3">MS-2</strain>
    </source>
</reference>
<dbReference type="EMBL" id="JBBXMP010000008">
    <property type="protein sequence ID" value="KAL0070115.1"/>
    <property type="molecule type" value="Genomic_DNA"/>
</dbReference>
<feature type="region of interest" description="Disordered" evidence="1">
    <location>
        <begin position="259"/>
        <end position="319"/>
    </location>
</feature>
<keyword evidence="3" id="KW-1185">Reference proteome</keyword>
<dbReference type="Proteomes" id="UP001437256">
    <property type="component" value="Unassembled WGS sequence"/>
</dbReference>
<evidence type="ECO:0000256" key="1">
    <source>
        <dbReference type="SAM" id="MobiDB-lite"/>
    </source>
</evidence>
<feature type="region of interest" description="Disordered" evidence="1">
    <location>
        <begin position="697"/>
        <end position="725"/>
    </location>
</feature>
<organism evidence="2 3">
    <name type="scientific">Marasmius tenuissimus</name>
    <dbReference type="NCBI Taxonomy" id="585030"/>
    <lineage>
        <taxon>Eukaryota</taxon>
        <taxon>Fungi</taxon>
        <taxon>Dikarya</taxon>
        <taxon>Basidiomycota</taxon>
        <taxon>Agaricomycotina</taxon>
        <taxon>Agaricomycetes</taxon>
        <taxon>Agaricomycetidae</taxon>
        <taxon>Agaricales</taxon>
        <taxon>Marasmiineae</taxon>
        <taxon>Marasmiaceae</taxon>
        <taxon>Marasmius</taxon>
    </lineage>
</organism>
<sequence>MHGGQPNSQILYACNCLNVKLRCKRSDGNPNLPSSPDYTPVYTERDEDIKIVYPHLTLRTRKRAPFVSDPAKTARYTSLTCLCCQTLVYRIHQVVSVNDEHNLKEGPIITKGWTETEVLRSTSGWVEVFQHVLTEEGIRKQESTPEFSPTFGIVIALSSSSGPSETISGRAIVPEDVPKYKLPPIPPIFPEPKSTTSLFAALASIAGHKSSELRSSAEEHIDDIAQKKIHEIRIAENQLKKDVQFLLNKYNEGIKKAEQEQTSLSSVQTPPQTQRTLESSRTSTPGKPVSVVHDFVPTTPAQPRSPPPRPSAPPVSALSASLVTSSFHHPRAQHHSPPRSPISLQSASSATLIMHPPSADAGNVHRWGRNTNEQMDIATSYRFFLNLEDEMERRQRDVPGASTSAVRPQPNPDALSTAKTTERKEEDARPAEVIATVSQATDSKPSPSPKSKGKRKVTFDVKVDQPGSAAGSYDPVNAEDMMFDFEDENEGRGTGAGAPLPLVEQPAPRSHHPHRKVSKELPNMLSNLRPSSLPTPSYLANHVAKPSAGTSGAQEGHVSPHSSPESVHADLPELKSLPIPGRVQNGTNAAEASRSPREQEILTKLAASMPSHRAAWRNNSREFTSFFSEKSDDWLEDGAEGTAPETTDGGREEVQPNVGVPGSVPIAIHRPDVKPQPVPLSLASYRADAFLSTQHAINGRRASRIEPVPEAHEQPGDPDSTPTST</sequence>
<accession>A0ABR3A9A9</accession>
<feature type="compositionally biased region" description="Polar residues" evidence="1">
    <location>
        <begin position="260"/>
        <end position="285"/>
    </location>
</feature>
<comment type="caution">
    <text evidence="2">The sequence shown here is derived from an EMBL/GenBank/DDBJ whole genome shotgun (WGS) entry which is preliminary data.</text>
</comment>
<feature type="compositionally biased region" description="Polar residues" evidence="1">
    <location>
        <begin position="524"/>
        <end position="535"/>
    </location>
</feature>
<gene>
    <name evidence="2" type="ORF">AAF712_002602</name>
</gene>
<evidence type="ECO:0000313" key="2">
    <source>
        <dbReference type="EMBL" id="KAL0070115.1"/>
    </source>
</evidence>
<feature type="compositionally biased region" description="Basic and acidic residues" evidence="1">
    <location>
        <begin position="703"/>
        <end position="715"/>
    </location>
</feature>
<evidence type="ECO:0000313" key="3">
    <source>
        <dbReference type="Proteomes" id="UP001437256"/>
    </source>
</evidence>
<name>A0ABR3A9A9_9AGAR</name>
<feature type="compositionally biased region" description="Basic residues" evidence="1">
    <location>
        <begin position="328"/>
        <end position="337"/>
    </location>
</feature>
<feature type="region of interest" description="Disordered" evidence="1">
    <location>
        <begin position="394"/>
        <end position="599"/>
    </location>
</feature>
<feature type="region of interest" description="Disordered" evidence="1">
    <location>
        <begin position="327"/>
        <end position="346"/>
    </location>
</feature>